<comment type="caution">
    <text evidence="8">The sequence shown here is derived from an EMBL/GenBank/DDBJ whole genome shotgun (WGS) entry which is preliminary data.</text>
</comment>
<keyword evidence="4 6" id="KW-1133">Transmembrane helix</keyword>
<evidence type="ECO:0000256" key="3">
    <source>
        <dbReference type="ARBA" id="ARBA00022692"/>
    </source>
</evidence>
<feature type="transmembrane region" description="Helical" evidence="6">
    <location>
        <begin position="27"/>
        <end position="48"/>
    </location>
</feature>
<name>A0A939DZI9_9CORY</name>
<dbReference type="AlphaFoldDB" id="A0A939DZI9"/>
<gene>
    <name evidence="8" type="ORF">JZY06_05830</name>
</gene>
<evidence type="ECO:0000256" key="1">
    <source>
        <dbReference type="ARBA" id="ARBA00004651"/>
    </source>
</evidence>
<keyword evidence="2" id="KW-1003">Cell membrane</keyword>
<feature type="transmembrane region" description="Helical" evidence="6">
    <location>
        <begin position="60"/>
        <end position="81"/>
    </location>
</feature>
<organism evidence="8 9">
    <name type="scientific">Corynebacterium mendelii</name>
    <dbReference type="NCBI Taxonomy" id="2765362"/>
    <lineage>
        <taxon>Bacteria</taxon>
        <taxon>Bacillati</taxon>
        <taxon>Actinomycetota</taxon>
        <taxon>Actinomycetes</taxon>
        <taxon>Mycobacteriales</taxon>
        <taxon>Corynebacteriaceae</taxon>
        <taxon>Corynebacterium</taxon>
    </lineage>
</organism>
<dbReference type="Pfam" id="PF12823">
    <property type="entry name" value="DUF3817"/>
    <property type="match status" value="1"/>
</dbReference>
<dbReference type="EMBL" id="JAFLEQ010000008">
    <property type="protein sequence ID" value="MBN9644140.1"/>
    <property type="molecule type" value="Genomic_DNA"/>
</dbReference>
<accession>A0A939DZI9</accession>
<protein>
    <submittedName>
        <fullName evidence="8">DUF3817 domain-containing protein</fullName>
    </submittedName>
</protein>
<proteinExistence type="predicted"/>
<dbReference type="PANTHER" id="PTHR40077">
    <property type="entry name" value="MEMBRANE PROTEIN-RELATED"/>
    <property type="match status" value="1"/>
</dbReference>
<evidence type="ECO:0000313" key="8">
    <source>
        <dbReference type="EMBL" id="MBN9644140.1"/>
    </source>
</evidence>
<dbReference type="Proteomes" id="UP000664332">
    <property type="component" value="Unassembled WGS sequence"/>
</dbReference>
<evidence type="ECO:0000313" key="9">
    <source>
        <dbReference type="Proteomes" id="UP000664332"/>
    </source>
</evidence>
<keyword evidence="3 6" id="KW-0812">Transmembrane</keyword>
<feature type="transmembrane region" description="Helical" evidence="6">
    <location>
        <begin position="87"/>
        <end position="108"/>
    </location>
</feature>
<sequence length="122" mass="14112">MTTDDTTTYPTGATEERKARVRTALKFFSVAAWVTGVWLLILTIRMILEYLVGIHMPDWTRIIGQLHGLFYMIYLVSVLNLGTKARWSPVVWLTTALYGTIPFMSFVAEHKRRREVTRAFDL</sequence>
<feature type="domain" description="DUF3817" evidence="7">
    <location>
        <begin position="25"/>
        <end position="114"/>
    </location>
</feature>
<evidence type="ECO:0000256" key="4">
    <source>
        <dbReference type="ARBA" id="ARBA00022989"/>
    </source>
</evidence>
<evidence type="ECO:0000256" key="2">
    <source>
        <dbReference type="ARBA" id="ARBA00022475"/>
    </source>
</evidence>
<dbReference type="PANTHER" id="PTHR40077:SF2">
    <property type="entry name" value="MEMBRANE PROTEIN"/>
    <property type="match status" value="1"/>
</dbReference>
<dbReference type="NCBIfam" id="TIGR03954">
    <property type="entry name" value="integ_memb_HG"/>
    <property type="match status" value="1"/>
</dbReference>
<dbReference type="InterPro" id="IPR023845">
    <property type="entry name" value="DUF3817_TM"/>
</dbReference>
<dbReference type="GO" id="GO:0005886">
    <property type="term" value="C:plasma membrane"/>
    <property type="evidence" value="ECO:0007669"/>
    <property type="project" value="UniProtKB-SubCell"/>
</dbReference>
<evidence type="ECO:0000256" key="5">
    <source>
        <dbReference type="ARBA" id="ARBA00023136"/>
    </source>
</evidence>
<evidence type="ECO:0000256" key="6">
    <source>
        <dbReference type="SAM" id="Phobius"/>
    </source>
</evidence>
<dbReference type="RefSeq" id="WP_207119093.1">
    <property type="nucleotide sequence ID" value="NZ_JAFLEQ010000008.1"/>
</dbReference>
<keyword evidence="5 6" id="KW-0472">Membrane</keyword>
<evidence type="ECO:0000259" key="7">
    <source>
        <dbReference type="Pfam" id="PF12823"/>
    </source>
</evidence>
<comment type="subcellular location">
    <subcellularLocation>
        <location evidence="1">Cell membrane</location>
        <topology evidence="1">Multi-pass membrane protein</topology>
    </subcellularLocation>
</comment>
<reference evidence="8" key="1">
    <citation type="submission" date="2021-03" db="EMBL/GenBank/DDBJ databases">
        <authorList>
            <person name="Sun Q."/>
        </authorList>
    </citation>
    <scope>NUCLEOTIDE SEQUENCE</scope>
    <source>
        <strain evidence="8">CCM 8862</strain>
    </source>
</reference>
<keyword evidence="9" id="KW-1185">Reference proteome</keyword>